<comment type="caution">
    <text evidence="1">The sequence shown here is derived from an EMBL/GenBank/DDBJ whole genome shotgun (WGS) entry which is preliminary data.</text>
</comment>
<evidence type="ECO:0000313" key="2">
    <source>
        <dbReference type="Proteomes" id="UP000751614"/>
    </source>
</evidence>
<keyword evidence="2" id="KW-1185">Reference proteome</keyword>
<gene>
    <name evidence="1" type="ORF">FGG15_12300</name>
</gene>
<sequence>MNKLIIVGNGFDLAHGLQTSYGHFINDFWSNLKSIYEEKHVQEIVYVNLEFYRVLTINSISCFEDLISNLEEYCEDHKFYFNKATLIATTRKGFGKEIFKFNNHLFKNLNLRSLENWVDIEYEYFTQLKTISKRKILSYTGSREEAEKEQISKNRSNAIQLNKEFNEIKELLKSYLIRNTADSYDLINGRVSNFQQLLNLLEVKPLYLSKTNSNRKFLNEFSIADHDEITDFDNKLIEASTNTKTHEFLYNSKKKTVFLNFNYTNSLYVYASIMKTGNYGYYLPPEIIPIHGSLKNEGDYEIFFGFGDEMDEDYSFIENLNQNEYLSHFKSFMYSRTPYYKQILDLIDSEKFQVYVMGHSCGLSDRTLLNTIFEHKNCRSIKVFYHKREDGTDNFTETIQNISRHFNDKKMMREKIVNKSLCSPLPQTMRFPLKNQ</sequence>
<dbReference type="RefSeq" id="WP_138836645.1">
    <property type="nucleotide sequence ID" value="NZ_VCNI01000002.1"/>
</dbReference>
<dbReference type="EMBL" id="VCNI01000002">
    <property type="protein sequence ID" value="TMU54969.1"/>
    <property type="molecule type" value="Genomic_DNA"/>
</dbReference>
<dbReference type="Proteomes" id="UP000751614">
    <property type="component" value="Unassembled WGS sequence"/>
</dbReference>
<organism evidence="1 2">
    <name type="scientific">Flagellimonas algicola</name>
    <dbReference type="NCBI Taxonomy" id="2583815"/>
    <lineage>
        <taxon>Bacteria</taxon>
        <taxon>Pseudomonadati</taxon>
        <taxon>Bacteroidota</taxon>
        <taxon>Flavobacteriia</taxon>
        <taxon>Flavobacteriales</taxon>
        <taxon>Flavobacteriaceae</taxon>
        <taxon>Flagellimonas</taxon>
    </lineage>
</organism>
<dbReference type="Pfam" id="PF14253">
    <property type="entry name" value="AbiH"/>
    <property type="match status" value="1"/>
</dbReference>
<reference evidence="1 2" key="1">
    <citation type="submission" date="2019-05" db="EMBL/GenBank/DDBJ databases">
        <title>Flagellimonas sp. AsT0115, sp. nov., isolated from a marine red algae, Asparagopsis taxiformis.</title>
        <authorList>
            <person name="Kim J."/>
            <person name="Jeong S.E."/>
            <person name="Jeon C.O."/>
        </authorList>
    </citation>
    <scope>NUCLEOTIDE SEQUENCE [LARGE SCALE GENOMIC DNA]</scope>
    <source>
        <strain evidence="1 2">AsT0115</strain>
    </source>
</reference>
<protein>
    <recommendedName>
        <fullName evidence="3">Abortive infection AbiH-like protein</fullName>
    </recommendedName>
</protein>
<proteinExistence type="predicted"/>
<evidence type="ECO:0000313" key="1">
    <source>
        <dbReference type="EMBL" id="TMU54969.1"/>
    </source>
</evidence>
<accession>A0ABY2WJF0</accession>
<dbReference type="InterPro" id="IPR025935">
    <property type="entry name" value="AbiH"/>
</dbReference>
<name>A0ABY2WJF0_9FLAO</name>
<evidence type="ECO:0008006" key="3">
    <source>
        <dbReference type="Google" id="ProtNLM"/>
    </source>
</evidence>